<name>A0A164RXL1_9AGAM</name>
<dbReference type="STRING" id="1314777.A0A164RXL1"/>
<dbReference type="AlphaFoldDB" id="A0A164RXL1"/>
<organism evidence="1 2">
    <name type="scientific">Sistotremastrum niveocremeum HHB9708</name>
    <dbReference type="NCBI Taxonomy" id="1314777"/>
    <lineage>
        <taxon>Eukaryota</taxon>
        <taxon>Fungi</taxon>
        <taxon>Dikarya</taxon>
        <taxon>Basidiomycota</taxon>
        <taxon>Agaricomycotina</taxon>
        <taxon>Agaricomycetes</taxon>
        <taxon>Sistotremastrales</taxon>
        <taxon>Sistotremastraceae</taxon>
        <taxon>Sertulicium</taxon>
        <taxon>Sertulicium niveocremeum</taxon>
    </lineage>
</organism>
<accession>A0A164RXL1</accession>
<evidence type="ECO:0000313" key="2">
    <source>
        <dbReference type="Proteomes" id="UP000076722"/>
    </source>
</evidence>
<dbReference type="Proteomes" id="UP000076722">
    <property type="component" value="Unassembled WGS sequence"/>
</dbReference>
<reference evidence="1 2" key="1">
    <citation type="journal article" date="2016" name="Mol. Biol. Evol.">
        <title>Comparative Genomics of Early-Diverging Mushroom-Forming Fungi Provides Insights into the Origins of Lignocellulose Decay Capabilities.</title>
        <authorList>
            <person name="Nagy L.G."/>
            <person name="Riley R."/>
            <person name="Tritt A."/>
            <person name="Adam C."/>
            <person name="Daum C."/>
            <person name="Floudas D."/>
            <person name="Sun H."/>
            <person name="Yadav J.S."/>
            <person name="Pangilinan J."/>
            <person name="Larsson K.H."/>
            <person name="Matsuura K."/>
            <person name="Barry K."/>
            <person name="Labutti K."/>
            <person name="Kuo R."/>
            <person name="Ohm R.A."/>
            <person name="Bhattacharya S.S."/>
            <person name="Shirouzu T."/>
            <person name="Yoshinaga Y."/>
            <person name="Martin F.M."/>
            <person name="Grigoriev I.V."/>
            <person name="Hibbett D.S."/>
        </authorList>
    </citation>
    <scope>NUCLEOTIDE SEQUENCE [LARGE SCALE GENOMIC DNA]</scope>
    <source>
        <strain evidence="1 2">HHB9708</strain>
    </source>
</reference>
<keyword evidence="2" id="KW-1185">Reference proteome</keyword>
<proteinExistence type="predicted"/>
<dbReference type="EMBL" id="KV419418">
    <property type="protein sequence ID" value="KZS90978.1"/>
    <property type="molecule type" value="Genomic_DNA"/>
</dbReference>
<sequence length="220" mass="25261">MTSRDHGRDRYSGKTLKGPQIGCSEGNVVGRQLVVTGHLMTGCRTATAVAVASHSKFGIWQPVAVASHEEFWKKSSRDWTLELYLHESKGGFPDGRLGIRKLDGGRLARRIHGKGETPRRKKSGRFESFPRAGRKFSERIVWLEDYSTALYEMLVNRSFVGWELERIEMMARSRYLTHRVAWDRARLTQRREDGFWRGGLRTLVENVFHVEKAVTIQGTR</sequence>
<protein>
    <submittedName>
        <fullName evidence="1">Uncharacterized protein</fullName>
    </submittedName>
</protein>
<evidence type="ECO:0000313" key="1">
    <source>
        <dbReference type="EMBL" id="KZS90978.1"/>
    </source>
</evidence>
<gene>
    <name evidence="1" type="ORF">SISNIDRAFT_468210</name>
</gene>